<evidence type="ECO:0000256" key="7">
    <source>
        <dbReference type="SAM" id="Phobius"/>
    </source>
</evidence>
<dbReference type="InterPro" id="IPR005467">
    <property type="entry name" value="His_kinase_dom"/>
</dbReference>
<keyword evidence="6" id="KW-0902">Two-component regulatory system</keyword>
<evidence type="ECO:0000256" key="2">
    <source>
        <dbReference type="ARBA" id="ARBA00012438"/>
    </source>
</evidence>
<evidence type="ECO:0000256" key="4">
    <source>
        <dbReference type="ARBA" id="ARBA00022679"/>
    </source>
</evidence>
<dbReference type="SMART" id="SM00388">
    <property type="entry name" value="HisKA"/>
    <property type="match status" value="1"/>
</dbReference>
<dbReference type="InterPro" id="IPR050736">
    <property type="entry name" value="Sensor_HK_Regulatory"/>
</dbReference>
<dbReference type="InterPro" id="IPR003594">
    <property type="entry name" value="HATPase_dom"/>
</dbReference>
<dbReference type="InterPro" id="IPR004358">
    <property type="entry name" value="Sig_transdc_His_kin-like_C"/>
</dbReference>
<feature type="transmembrane region" description="Helical" evidence="7">
    <location>
        <begin position="123"/>
        <end position="141"/>
    </location>
</feature>
<reference evidence="9 10" key="1">
    <citation type="submission" date="2023-01" db="EMBL/GenBank/DDBJ databases">
        <authorList>
            <person name="Yoon J.-W."/>
        </authorList>
    </citation>
    <scope>NUCLEOTIDE SEQUENCE [LARGE SCALE GENOMIC DNA]</scope>
    <source>
        <strain evidence="9 10">KMU-50</strain>
    </source>
</reference>
<dbReference type="GO" id="GO:0016301">
    <property type="term" value="F:kinase activity"/>
    <property type="evidence" value="ECO:0007669"/>
    <property type="project" value="UniProtKB-KW"/>
</dbReference>
<dbReference type="PROSITE" id="PS50109">
    <property type="entry name" value="HIS_KIN"/>
    <property type="match status" value="1"/>
</dbReference>
<keyword evidence="5 9" id="KW-0418">Kinase</keyword>
<dbReference type="Pfam" id="PF00512">
    <property type="entry name" value="HisKA"/>
    <property type="match status" value="1"/>
</dbReference>
<evidence type="ECO:0000313" key="9">
    <source>
        <dbReference type="EMBL" id="MDA5094643.1"/>
    </source>
</evidence>
<dbReference type="Gene3D" id="3.30.565.10">
    <property type="entry name" value="Histidine kinase-like ATPase, C-terminal domain"/>
    <property type="match status" value="1"/>
</dbReference>
<dbReference type="CDD" id="cd00082">
    <property type="entry name" value="HisKA"/>
    <property type="match status" value="1"/>
</dbReference>
<dbReference type="PANTHER" id="PTHR43711">
    <property type="entry name" value="TWO-COMPONENT HISTIDINE KINASE"/>
    <property type="match status" value="1"/>
</dbReference>
<dbReference type="InterPro" id="IPR036097">
    <property type="entry name" value="HisK_dim/P_sf"/>
</dbReference>
<keyword evidence="3" id="KW-0597">Phosphoprotein</keyword>
<comment type="catalytic activity">
    <reaction evidence="1">
        <text>ATP + protein L-histidine = ADP + protein N-phospho-L-histidine.</text>
        <dbReference type="EC" id="2.7.13.3"/>
    </reaction>
</comment>
<keyword evidence="7" id="KW-0472">Membrane</keyword>
<feature type="transmembrane region" description="Helical" evidence="7">
    <location>
        <begin position="153"/>
        <end position="173"/>
    </location>
</feature>
<dbReference type="EC" id="2.7.13.3" evidence="2"/>
<sequence>MASAGQSEATENNWYSSERLERQLRDYIAITTKLIWQRQAIFIAATLLAAAYFDPAQAFACYAGVVFTEVLDLTLSRHMNNWKSGSFAQARRFLWWVMINTALSAGAIALFVITIAIQQGSGGHFTPLFFLFAAALFAAMNNHQLVPALVLRLAIYGATFLFIALLDIIRWSPPISSNAWLEFFTVVFVVYFIVDCSFVYLRLYRQGLRQYEALKQEHQRTLVAYELKSQFLSTVSHELRTPLTSIKGSLDLINSNSLGEVPKEIAPVLKIAGKNSVRLANLIDDLLDLQKIETGDMSFDFDTMDVRKLVRESVDASKGYADALGMSLDVELPQEEALIEGDHTRLTQVMENLLSNALKFSPEGSKVKVSVQIDENAVKIAVEDSGIGIPDGAEDKVFGRFSQVDGSDQRKVGGTGLGMSITKGIIDRHKGHIDYESVLGEGTTFLAVFNRVKA</sequence>
<accession>A0ABT4W2A6</accession>
<keyword evidence="7" id="KW-0812">Transmembrane</keyword>
<dbReference type="InterPro" id="IPR003661">
    <property type="entry name" value="HisK_dim/P_dom"/>
</dbReference>
<feature type="transmembrane region" description="Helical" evidence="7">
    <location>
        <begin position="179"/>
        <end position="201"/>
    </location>
</feature>
<name>A0ABT4W2A6_9RHOB</name>
<gene>
    <name evidence="9" type="ORF">O2N63_11160</name>
</gene>
<evidence type="ECO:0000256" key="3">
    <source>
        <dbReference type="ARBA" id="ARBA00022553"/>
    </source>
</evidence>
<dbReference type="Pfam" id="PF02518">
    <property type="entry name" value="HATPase_c"/>
    <property type="match status" value="1"/>
</dbReference>
<evidence type="ECO:0000259" key="8">
    <source>
        <dbReference type="PROSITE" id="PS50109"/>
    </source>
</evidence>
<dbReference type="SUPFAM" id="SSF55874">
    <property type="entry name" value="ATPase domain of HSP90 chaperone/DNA topoisomerase II/histidine kinase"/>
    <property type="match status" value="1"/>
</dbReference>
<evidence type="ECO:0000256" key="5">
    <source>
        <dbReference type="ARBA" id="ARBA00022777"/>
    </source>
</evidence>
<dbReference type="PRINTS" id="PR00344">
    <property type="entry name" value="BCTRLSENSOR"/>
</dbReference>
<feature type="transmembrane region" description="Helical" evidence="7">
    <location>
        <begin position="93"/>
        <end position="117"/>
    </location>
</feature>
<dbReference type="SMART" id="SM00387">
    <property type="entry name" value="HATPase_c"/>
    <property type="match status" value="1"/>
</dbReference>
<feature type="domain" description="Histidine kinase" evidence="8">
    <location>
        <begin position="234"/>
        <end position="453"/>
    </location>
</feature>
<keyword evidence="10" id="KW-1185">Reference proteome</keyword>
<proteinExistence type="predicted"/>
<keyword evidence="4" id="KW-0808">Transferase</keyword>
<organism evidence="9 10">
    <name type="scientific">Aliiroseovarius salicola</name>
    <dbReference type="NCBI Taxonomy" id="3009082"/>
    <lineage>
        <taxon>Bacteria</taxon>
        <taxon>Pseudomonadati</taxon>
        <taxon>Pseudomonadota</taxon>
        <taxon>Alphaproteobacteria</taxon>
        <taxon>Rhodobacterales</taxon>
        <taxon>Paracoccaceae</taxon>
        <taxon>Aliiroseovarius</taxon>
    </lineage>
</organism>
<evidence type="ECO:0000256" key="6">
    <source>
        <dbReference type="ARBA" id="ARBA00023012"/>
    </source>
</evidence>
<dbReference type="Gene3D" id="1.10.287.130">
    <property type="match status" value="1"/>
</dbReference>
<dbReference type="PANTHER" id="PTHR43711:SF1">
    <property type="entry name" value="HISTIDINE KINASE 1"/>
    <property type="match status" value="1"/>
</dbReference>
<evidence type="ECO:0000313" key="10">
    <source>
        <dbReference type="Proteomes" id="UP001528040"/>
    </source>
</evidence>
<dbReference type="Proteomes" id="UP001528040">
    <property type="component" value="Unassembled WGS sequence"/>
</dbReference>
<dbReference type="EMBL" id="JAQIIO010000005">
    <property type="protein sequence ID" value="MDA5094643.1"/>
    <property type="molecule type" value="Genomic_DNA"/>
</dbReference>
<evidence type="ECO:0000256" key="1">
    <source>
        <dbReference type="ARBA" id="ARBA00000085"/>
    </source>
</evidence>
<protein>
    <recommendedName>
        <fullName evidence="2">histidine kinase</fullName>
        <ecNumber evidence="2">2.7.13.3</ecNumber>
    </recommendedName>
</protein>
<dbReference type="InterPro" id="IPR036890">
    <property type="entry name" value="HATPase_C_sf"/>
</dbReference>
<dbReference type="RefSeq" id="WP_271054349.1">
    <property type="nucleotide sequence ID" value="NZ_JAQIIO010000005.1"/>
</dbReference>
<dbReference type="SUPFAM" id="SSF47384">
    <property type="entry name" value="Homodimeric domain of signal transducing histidine kinase"/>
    <property type="match status" value="1"/>
</dbReference>
<keyword evidence="7" id="KW-1133">Transmembrane helix</keyword>
<comment type="caution">
    <text evidence="9">The sequence shown here is derived from an EMBL/GenBank/DDBJ whole genome shotgun (WGS) entry which is preliminary data.</text>
</comment>